<dbReference type="GO" id="GO:0046872">
    <property type="term" value="F:metal ion binding"/>
    <property type="evidence" value="ECO:0007669"/>
    <property type="project" value="UniProtKB-KW"/>
</dbReference>
<keyword evidence="1" id="KW-0813">Transport</keyword>
<keyword evidence="8" id="KW-0472">Membrane</keyword>
<dbReference type="SUPFAM" id="SSF54862">
    <property type="entry name" value="4Fe-4S ferredoxins"/>
    <property type="match status" value="1"/>
</dbReference>
<protein>
    <submittedName>
        <fullName evidence="10">Ferredoxin</fullName>
    </submittedName>
</protein>
<keyword evidence="8" id="KW-1133">Transmembrane helix</keyword>
<feature type="domain" description="4Fe-4S ferredoxin-type" evidence="9">
    <location>
        <begin position="267"/>
        <end position="296"/>
    </location>
</feature>
<dbReference type="InterPro" id="IPR051684">
    <property type="entry name" value="Electron_Trans/Redox"/>
</dbReference>
<name>A0A4Q0XQF0_9BACT</name>
<feature type="transmembrane region" description="Helical" evidence="8">
    <location>
        <begin position="86"/>
        <end position="106"/>
    </location>
</feature>
<feature type="transmembrane region" description="Helical" evidence="8">
    <location>
        <begin position="37"/>
        <end position="58"/>
    </location>
</feature>
<dbReference type="InterPro" id="IPR017896">
    <property type="entry name" value="4Fe4S_Fe-S-bd"/>
</dbReference>
<evidence type="ECO:0000256" key="3">
    <source>
        <dbReference type="ARBA" id="ARBA00022723"/>
    </source>
</evidence>
<dbReference type="Pfam" id="PF12801">
    <property type="entry name" value="Fer4_5"/>
    <property type="match status" value="2"/>
</dbReference>
<comment type="caution">
    <text evidence="10">The sequence shown here is derived from an EMBL/GenBank/DDBJ whole genome shotgun (WGS) entry which is preliminary data.</text>
</comment>
<evidence type="ECO:0000256" key="8">
    <source>
        <dbReference type="SAM" id="Phobius"/>
    </source>
</evidence>
<dbReference type="Gene3D" id="3.30.70.3270">
    <property type="match status" value="1"/>
</dbReference>
<dbReference type="GO" id="GO:0005886">
    <property type="term" value="C:plasma membrane"/>
    <property type="evidence" value="ECO:0007669"/>
    <property type="project" value="TreeGrafter"/>
</dbReference>
<keyword evidence="7" id="KW-0411">Iron-sulfur</keyword>
<gene>
    <name evidence="10" type="ORF">CRV04_10460</name>
</gene>
<evidence type="ECO:0000259" key="9">
    <source>
        <dbReference type="PROSITE" id="PS51379"/>
    </source>
</evidence>
<dbReference type="PANTHER" id="PTHR30176:SF3">
    <property type="entry name" value="FERREDOXIN-TYPE PROTEIN NAPH"/>
    <property type="match status" value="1"/>
</dbReference>
<accession>A0A4Q0XQF0</accession>
<dbReference type="AlphaFoldDB" id="A0A4Q0XQF0"/>
<keyword evidence="6" id="KW-0408">Iron</keyword>
<keyword evidence="4" id="KW-0677">Repeat</keyword>
<dbReference type="EMBL" id="PDKN01000008">
    <property type="protein sequence ID" value="RXJ55253.1"/>
    <property type="molecule type" value="Genomic_DNA"/>
</dbReference>
<keyword evidence="2" id="KW-0004">4Fe-4S</keyword>
<dbReference type="InterPro" id="IPR011886">
    <property type="entry name" value="NapH_MauN"/>
</dbReference>
<proteinExistence type="predicted"/>
<dbReference type="Pfam" id="PF12838">
    <property type="entry name" value="Fer4_7"/>
    <property type="match status" value="1"/>
</dbReference>
<evidence type="ECO:0000256" key="2">
    <source>
        <dbReference type="ARBA" id="ARBA00022485"/>
    </source>
</evidence>
<evidence type="ECO:0000256" key="1">
    <source>
        <dbReference type="ARBA" id="ARBA00022448"/>
    </source>
</evidence>
<keyword evidence="5" id="KW-0249">Electron transport</keyword>
<dbReference type="RefSeq" id="WP_128996799.1">
    <property type="nucleotide sequence ID" value="NZ_PDKN01000008.1"/>
</dbReference>
<evidence type="ECO:0000256" key="7">
    <source>
        <dbReference type="ARBA" id="ARBA00023014"/>
    </source>
</evidence>
<dbReference type="PANTHER" id="PTHR30176">
    <property type="entry name" value="FERREDOXIN-TYPE PROTEIN NAPH"/>
    <property type="match status" value="1"/>
</dbReference>
<dbReference type="NCBIfam" id="TIGR02163">
    <property type="entry name" value="napH"/>
    <property type="match status" value="1"/>
</dbReference>
<keyword evidence="3" id="KW-0479">Metal-binding</keyword>
<evidence type="ECO:0000313" key="11">
    <source>
        <dbReference type="Proteomes" id="UP000290657"/>
    </source>
</evidence>
<evidence type="ECO:0000256" key="4">
    <source>
        <dbReference type="ARBA" id="ARBA00022737"/>
    </source>
</evidence>
<dbReference type="PROSITE" id="PS51379">
    <property type="entry name" value="4FE4S_FER_2"/>
    <property type="match status" value="1"/>
</dbReference>
<feature type="transmembrane region" description="Helical" evidence="8">
    <location>
        <begin position="149"/>
        <end position="167"/>
    </location>
</feature>
<dbReference type="OrthoDB" id="9784262at2"/>
<feature type="transmembrane region" description="Helical" evidence="8">
    <location>
        <begin position="179"/>
        <end position="201"/>
    </location>
</feature>
<dbReference type="GO" id="GO:0051539">
    <property type="term" value="F:4 iron, 4 sulfur cluster binding"/>
    <property type="evidence" value="ECO:0007669"/>
    <property type="project" value="UniProtKB-KW"/>
</dbReference>
<organism evidence="10 11">
    <name type="scientific">Candidatus Marinarcus aquaticus</name>
    <dbReference type="NCBI Taxonomy" id="2044504"/>
    <lineage>
        <taxon>Bacteria</taxon>
        <taxon>Pseudomonadati</taxon>
        <taxon>Campylobacterota</taxon>
        <taxon>Epsilonproteobacteria</taxon>
        <taxon>Campylobacterales</taxon>
        <taxon>Arcobacteraceae</taxon>
        <taxon>Candidatus Marinarcus</taxon>
    </lineage>
</organism>
<evidence type="ECO:0000256" key="5">
    <source>
        <dbReference type="ARBA" id="ARBA00022982"/>
    </source>
</evidence>
<dbReference type="Proteomes" id="UP000290657">
    <property type="component" value="Unassembled WGS sequence"/>
</dbReference>
<sequence length="301" mass="35205">MDKWNNKETINKSSFISTFFDKTKDGKTKFSYRMKRWIVIISIHLLFFLSFAIDIQTLEGTLNGSRFLGFHLIDPFTTIQMYLATYHMPVNIIIGTTTILFFYLLIGGRSYCAWVCPYGLLSEIGEKIHNTLVHKKIIKERRFDHRVRHIFWIMFMIMAFTSGYLVFETFNVVGILSRFIAYGWSLALSWVLIIFLIEVFYSRRAWCTYICPIGTTYGYIGKISGLRVEWNDNCDHCMVCHDVCFENQVLELTKAKYDEQRKEKGIKKQYVTGADCTLCGRCIDVCHSDALKFDFRLKGLI</sequence>
<reference evidence="10 11" key="1">
    <citation type="submission" date="2017-10" db="EMBL/GenBank/DDBJ databases">
        <title>Genomics of the genus Arcobacter.</title>
        <authorList>
            <person name="Perez-Cataluna A."/>
            <person name="Figueras M.J."/>
        </authorList>
    </citation>
    <scope>NUCLEOTIDE SEQUENCE [LARGE SCALE GENOMIC DNA]</scope>
    <source>
        <strain evidence="10 11">CECT 8987</strain>
    </source>
</reference>
<evidence type="ECO:0000256" key="6">
    <source>
        <dbReference type="ARBA" id="ARBA00023004"/>
    </source>
</evidence>
<evidence type="ECO:0000313" key="10">
    <source>
        <dbReference type="EMBL" id="RXJ55253.1"/>
    </source>
</evidence>
<keyword evidence="11" id="KW-1185">Reference proteome</keyword>
<keyword evidence="8" id="KW-0812">Transmembrane</keyword>